<dbReference type="Gene3D" id="3.20.20.80">
    <property type="entry name" value="Glycosidases"/>
    <property type="match status" value="1"/>
</dbReference>
<dbReference type="GO" id="GO:0008422">
    <property type="term" value="F:beta-glucosidase activity"/>
    <property type="evidence" value="ECO:0007669"/>
    <property type="project" value="TreeGrafter"/>
</dbReference>
<dbReference type="PANTHER" id="PTHR10353">
    <property type="entry name" value="GLYCOSYL HYDROLASE"/>
    <property type="match status" value="1"/>
</dbReference>
<proteinExistence type="inferred from homology"/>
<dbReference type="AlphaFoldDB" id="A0A453FS86"/>
<comment type="similarity">
    <text evidence="1 2">Belongs to the glycosyl hydrolase 1 family.</text>
</comment>
<reference evidence="3" key="5">
    <citation type="journal article" date="2021" name="G3 (Bethesda)">
        <title>Aegilops tauschii genome assembly Aet v5.0 features greater sequence contiguity and improved annotation.</title>
        <authorList>
            <person name="Wang L."/>
            <person name="Zhu T."/>
            <person name="Rodriguez J.C."/>
            <person name="Deal K.R."/>
            <person name="Dubcovsky J."/>
            <person name="McGuire P.E."/>
            <person name="Lux T."/>
            <person name="Spannagl M."/>
            <person name="Mayer K.F.X."/>
            <person name="Baldrich P."/>
            <person name="Meyers B.C."/>
            <person name="Huo N."/>
            <person name="Gu Y.Q."/>
            <person name="Zhou H."/>
            <person name="Devos K.M."/>
            <person name="Bennetzen J.L."/>
            <person name="Unver T."/>
            <person name="Budak H."/>
            <person name="Gulick P.J."/>
            <person name="Galiba G."/>
            <person name="Kalapos B."/>
            <person name="Nelson D.R."/>
            <person name="Li P."/>
            <person name="You F.M."/>
            <person name="Luo M.C."/>
            <person name="Dvorak J."/>
        </authorList>
    </citation>
    <scope>NUCLEOTIDE SEQUENCE [LARGE SCALE GENOMIC DNA]</scope>
    <source>
        <strain evidence="3">cv. AL8/78</strain>
    </source>
</reference>
<sequence>ESTKCSEDFTAYADVCFREFGDRVASWTTVNEPNIGILASYDVAIFPPGRCSNPFGATKCTAGDSSVEPYIAAHNTIMAHASVASLYRKKYQAMQKGVIGISIYSFWSYPLTNSTVDLDATWRCKDFFFGWILDPLVFGDYPQVMKKNVGSRLPPFTEVQSELIKGSLDFIGINHYYSLYVNDRPLETGVRDYSADMSVSLRGSRIDPPSSQGFPVNVPSDPKGLQLQLEYLKETYGNLLVYVQENGMGSADDSLDDTGRVGFLSSYMESTLNAMRCVGTAGLQSARSFIHVNGNGIRKLKFPAYGSQGQKESIPPCICVMLCLLCRNGADVRGYFAWAFMDLFELLSGYQLRYGLYRVDFADERLPRQARLSARWYSGFLKHNRTSALLSRTPVNQALNSVS</sequence>
<reference evidence="4" key="2">
    <citation type="journal article" date="2017" name="Nat. Plants">
        <title>The Aegilops tauschii genome reveals multiple impacts of transposons.</title>
        <authorList>
            <person name="Zhao G."/>
            <person name="Zou C."/>
            <person name="Li K."/>
            <person name="Wang K."/>
            <person name="Li T."/>
            <person name="Gao L."/>
            <person name="Zhang X."/>
            <person name="Wang H."/>
            <person name="Yang Z."/>
            <person name="Liu X."/>
            <person name="Jiang W."/>
            <person name="Mao L."/>
            <person name="Kong X."/>
            <person name="Jiao Y."/>
            <person name="Jia J."/>
        </authorList>
    </citation>
    <scope>NUCLEOTIDE SEQUENCE [LARGE SCALE GENOMIC DNA]</scope>
    <source>
        <strain evidence="4">cv. AL8/78</strain>
    </source>
</reference>
<dbReference type="Gramene" id="AET3Gv20763800.49">
    <property type="protein sequence ID" value="AET3Gv20763800.49"/>
    <property type="gene ID" value="AET3Gv20763800"/>
</dbReference>
<dbReference type="PANTHER" id="PTHR10353:SF192">
    <property type="entry name" value="4-HYDROXY-7-METHOXY-3-OXO-3,4-DIHYDRO-2H-1,4-BENZOXAZIN-2-YL GLUCOSIDEBETA-D-GLUCOSIDASE"/>
    <property type="match status" value="1"/>
</dbReference>
<reference evidence="4" key="1">
    <citation type="journal article" date="2014" name="Science">
        <title>Ancient hybridizations among the ancestral genomes of bread wheat.</title>
        <authorList>
            <consortium name="International Wheat Genome Sequencing Consortium,"/>
            <person name="Marcussen T."/>
            <person name="Sandve S.R."/>
            <person name="Heier L."/>
            <person name="Spannagl M."/>
            <person name="Pfeifer M."/>
            <person name="Jakobsen K.S."/>
            <person name="Wulff B.B."/>
            <person name="Steuernagel B."/>
            <person name="Mayer K.F."/>
            <person name="Olsen O.A."/>
        </authorList>
    </citation>
    <scope>NUCLEOTIDE SEQUENCE [LARGE SCALE GENOMIC DNA]</scope>
    <source>
        <strain evidence="4">cv. AL8/78</strain>
    </source>
</reference>
<dbReference type="Proteomes" id="UP000015105">
    <property type="component" value="Chromosome 3D"/>
</dbReference>
<evidence type="ECO:0000313" key="3">
    <source>
        <dbReference type="EnsemblPlants" id="AET3Gv20763800.49"/>
    </source>
</evidence>
<accession>A0A453FS86</accession>
<evidence type="ECO:0000256" key="2">
    <source>
        <dbReference type="RuleBase" id="RU003690"/>
    </source>
</evidence>
<dbReference type="InterPro" id="IPR001360">
    <property type="entry name" value="Glyco_hydro_1"/>
</dbReference>
<name>A0A453FS86_AEGTS</name>
<protein>
    <submittedName>
        <fullName evidence="3">Uncharacterized protein</fullName>
    </submittedName>
</protein>
<dbReference type="GO" id="GO:0005975">
    <property type="term" value="P:carbohydrate metabolic process"/>
    <property type="evidence" value="ECO:0007669"/>
    <property type="project" value="InterPro"/>
</dbReference>
<evidence type="ECO:0000256" key="1">
    <source>
        <dbReference type="ARBA" id="ARBA00010838"/>
    </source>
</evidence>
<dbReference type="PRINTS" id="PR00131">
    <property type="entry name" value="GLHYDRLASE1"/>
</dbReference>
<dbReference type="Pfam" id="PF00232">
    <property type="entry name" value="Glyco_hydro_1"/>
    <property type="match status" value="2"/>
</dbReference>
<dbReference type="SUPFAM" id="SSF51445">
    <property type="entry name" value="(Trans)glycosidases"/>
    <property type="match status" value="2"/>
</dbReference>
<reference evidence="3" key="4">
    <citation type="submission" date="2019-03" db="UniProtKB">
        <authorList>
            <consortium name="EnsemblPlants"/>
        </authorList>
    </citation>
    <scope>IDENTIFICATION</scope>
</reference>
<evidence type="ECO:0000313" key="4">
    <source>
        <dbReference type="Proteomes" id="UP000015105"/>
    </source>
</evidence>
<dbReference type="EnsemblPlants" id="AET3Gv20763800.49">
    <property type="protein sequence ID" value="AET3Gv20763800.49"/>
    <property type="gene ID" value="AET3Gv20763800"/>
</dbReference>
<reference evidence="3" key="3">
    <citation type="journal article" date="2017" name="Nature">
        <title>Genome sequence of the progenitor of the wheat D genome Aegilops tauschii.</title>
        <authorList>
            <person name="Luo M.C."/>
            <person name="Gu Y.Q."/>
            <person name="Puiu D."/>
            <person name="Wang H."/>
            <person name="Twardziok S.O."/>
            <person name="Deal K.R."/>
            <person name="Huo N."/>
            <person name="Zhu T."/>
            <person name="Wang L."/>
            <person name="Wang Y."/>
            <person name="McGuire P.E."/>
            <person name="Liu S."/>
            <person name="Long H."/>
            <person name="Ramasamy R.K."/>
            <person name="Rodriguez J.C."/>
            <person name="Van S.L."/>
            <person name="Yuan L."/>
            <person name="Wang Z."/>
            <person name="Xia Z."/>
            <person name="Xiao L."/>
            <person name="Anderson O.D."/>
            <person name="Ouyang S."/>
            <person name="Liang Y."/>
            <person name="Zimin A.V."/>
            <person name="Pertea G."/>
            <person name="Qi P."/>
            <person name="Bennetzen J.L."/>
            <person name="Dai X."/>
            <person name="Dawson M.W."/>
            <person name="Muller H.G."/>
            <person name="Kugler K."/>
            <person name="Rivarola-Duarte L."/>
            <person name="Spannagl M."/>
            <person name="Mayer K.F.X."/>
            <person name="Lu F.H."/>
            <person name="Bevan M.W."/>
            <person name="Leroy P."/>
            <person name="Li P."/>
            <person name="You F.M."/>
            <person name="Sun Q."/>
            <person name="Liu Z."/>
            <person name="Lyons E."/>
            <person name="Wicker T."/>
            <person name="Salzberg S.L."/>
            <person name="Devos K.M."/>
            <person name="Dvorak J."/>
        </authorList>
    </citation>
    <scope>NUCLEOTIDE SEQUENCE [LARGE SCALE GENOMIC DNA]</scope>
    <source>
        <strain evidence="3">cv. AL8/78</strain>
    </source>
</reference>
<keyword evidence="4" id="KW-1185">Reference proteome</keyword>
<dbReference type="InterPro" id="IPR017853">
    <property type="entry name" value="GH"/>
</dbReference>
<organism evidence="3 4">
    <name type="scientific">Aegilops tauschii subsp. strangulata</name>
    <name type="common">Goatgrass</name>
    <dbReference type="NCBI Taxonomy" id="200361"/>
    <lineage>
        <taxon>Eukaryota</taxon>
        <taxon>Viridiplantae</taxon>
        <taxon>Streptophyta</taxon>
        <taxon>Embryophyta</taxon>
        <taxon>Tracheophyta</taxon>
        <taxon>Spermatophyta</taxon>
        <taxon>Magnoliopsida</taxon>
        <taxon>Liliopsida</taxon>
        <taxon>Poales</taxon>
        <taxon>Poaceae</taxon>
        <taxon>BOP clade</taxon>
        <taxon>Pooideae</taxon>
        <taxon>Triticodae</taxon>
        <taxon>Triticeae</taxon>
        <taxon>Triticinae</taxon>
        <taxon>Aegilops</taxon>
    </lineage>
</organism>